<dbReference type="Proteomes" id="UP000287124">
    <property type="component" value="Unassembled WGS sequence"/>
</dbReference>
<evidence type="ECO:0000313" key="3">
    <source>
        <dbReference type="Proteomes" id="UP000287124"/>
    </source>
</evidence>
<proteinExistence type="predicted"/>
<accession>A0A430KXI7</accession>
<protein>
    <submittedName>
        <fullName evidence="2">Uncharacterized protein</fullName>
    </submittedName>
</protein>
<keyword evidence="3" id="KW-1185">Reference proteome</keyword>
<sequence length="77" mass="7810">MSPDNGRSVPSGRFPAPPKTSPKAPYLCQITGNATDHAPSPGQEAQNLDFPGVRWPAAAAAAAQVGGDIFPGLALAK</sequence>
<organism evidence="2 3">
    <name type="scientific">Fusarium euwallaceae</name>
    <dbReference type="NCBI Taxonomy" id="1147111"/>
    <lineage>
        <taxon>Eukaryota</taxon>
        <taxon>Fungi</taxon>
        <taxon>Dikarya</taxon>
        <taxon>Ascomycota</taxon>
        <taxon>Pezizomycotina</taxon>
        <taxon>Sordariomycetes</taxon>
        <taxon>Hypocreomycetidae</taxon>
        <taxon>Hypocreales</taxon>
        <taxon>Nectriaceae</taxon>
        <taxon>Fusarium</taxon>
        <taxon>Fusarium solani species complex</taxon>
    </lineage>
</organism>
<feature type="region of interest" description="Disordered" evidence="1">
    <location>
        <begin position="1"/>
        <end position="47"/>
    </location>
</feature>
<evidence type="ECO:0000313" key="2">
    <source>
        <dbReference type="EMBL" id="RTE68162.1"/>
    </source>
</evidence>
<reference evidence="2 3" key="1">
    <citation type="submission" date="2017-06" db="EMBL/GenBank/DDBJ databases">
        <title>Comparative genomic analysis of Ambrosia Fusariam Clade fungi.</title>
        <authorList>
            <person name="Stajich J.E."/>
            <person name="Carrillo J."/>
            <person name="Kijimoto T."/>
            <person name="Eskalen A."/>
            <person name="O'Donnell K."/>
            <person name="Kasson M."/>
        </authorList>
    </citation>
    <scope>NUCLEOTIDE SEQUENCE [LARGE SCALE GENOMIC DNA]</scope>
    <source>
        <strain evidence="2 3">UCR1854</strain>
    </source>
</reference>
<gene>
    <name evidence="2" type="ORF">BHE90_017461</name>
</gene>
<evidence type="ECO:0000256" key="1">
    <source>
        <dbReference type="SAM" id="MobiDB-lite"/>
    </source>
</evidence>
<dbReference type="EMBL" id="MIKF01001084">
    <property type="protein sequence ID" value="RTE68162.1"/>
    <property type="molecule type" value="Genomic_DNA"/>
</dbReference>
<dbReference type="AlphaFoldDB" id="A0A430KXI7"/>
<comment type="caution">
    <text evidence="2">The sequence shown here is derived from an EMBL/GenBank/DDBJ whole genome shotgun (WGS) entry which is preliminary data.</text>
</comment>
<name>A0A430KXI7_9HYPO</name>